<evidence type="ECO:0000256" key="6">
    <source>
        <dbReference type="RuleBase" id="RU003345"/>
    </source>
</evidence>
<dbReference type="PANTHER" id="PTHR11699">
    <property type="entry name" value="ALDEHYDE DEHYDROGENASE-RELATED"/>
    <property type="match status" value="1"/>
</dbReference>
<keyword evidence="2 6" id="KW-0560">Oxidoreductase</keyword>
<feature type="active site" evidence="5">
    <location>
        <position position="288"/>
    </location>
</feature>
<dbReference type="InterPro" id="IPR016163">
    <property type="entry name" value="Ald_DH_C"/>
</dbReference>
<dbReference type="AlphaFoldDB" id="A0A1S8BIS7"/>
<dbReference type="PROSITE" id="PS00687">
    <property type="entry name" value="ALDEHYDE_DEHYDR_GLU"/>
    <property type="match status" value="1"/>
</dbReference>
<dbReference type="STRING" id="420778.A0A1S8BIS7"/>
<dbReference type="Gene3D" id="3.40.309.10">
    <property type="entry name" value="Aldehyde Dehydrogenase, Chain A, domain 2"/>
    <property type="match status" value="1"/>
</dbReference>
<proteinExistence type="inferred from homology"/>
<evidence type="ECO:0000256" key="4">
    <source>
        <dbReference type="ARBA" id="ARBA00049194"/>
    </source>
</evidence>
<dbReference type="SUPFAM" id="SSF53720">
    <property type="entry name" value="ALDH-like"/>
    <property type="match status" value="1"/>
</dbReference>
<dbReference type="InterPro" id="IPR016161">
    <property type="entry name" value="Ald_DH/histidinol_DH"/>
</dbReference>
<dbReference type="PROSITE" id="PS00070">
    <property type="entry name" value="ALDEHYDE_DEHYDR_CYS"/>
    <property type="match status" value="1"/>
</dbReference>
<gene>
    <name evidence="8" type="ORF">BK809_0007477</name>
</gene>
<evidence type="ECO:0000256" key="5">
    <source>
        <dbReference type="PROSITE-ProRule" id="PRU10007"/>
    </source>
</evidence>
<dbReference type="GO" id="GO:0004029">
    <property type="term" value="F:aldehyde dehydrogenase (NAD+) activity"/>
    <property type="evidence" value="ECO:0007669"/>
    <property type="project" value="UniProtKB-EC"/>
</dbReference>
<comment type="similarity">
    <text evidence="1 6">Belongs to the aldehyde dehydrogenase family.</text>
</comment>
<evidence type="ECO:0000313" key="9">
    <source>
        <dbReference type="Proteomes" id="UP000190776"/>
    </source>
</evidence>
<reference evidence="8 9" key="1">
    <citation type="submission" date="2017-01" db="EMBL/GenBank/DDBJ databases">
        <title>Draft genome sequence of Diplodia seriata F98.1, a fungal species involved in grapevine trunk diseases.</title>
        <authorList>
            <person name="Robert-Siegwald G."/>
            <person name="Vallet J."/>
            <person name="Abou-Mansour E."/>
            <person name="Xu J."/>
            <person name="Rey P."/>
            <person name="Bertsch C."/>
            <person name="Rego C."/>
            <person name="Larignon P."/>
            <person name="Fontaine F."/>
            <person name="Lebrun M.-H."/>
        </authorList>
    </citation>
    <scope>NUCLEOTIDE SEQUENCE [LARGE SCALE GENOMIC DNA]</scope>
    <source>
        <strain evidence="8 9">F98.1</strain>
    </source>
</reference>
<dbReference type="Gene3D" id="3.40.605.10">
    <property type="entry name" value="Aldehyde Dehydrogenase, Chain A, domain 1"/>
    <property type="match status" value="1"/>
</dbReference>
<dbReference type="EC" id="1.2.1.3" evidence="3"/>
<dbReference type="InterPro" id="IPR016160">
    <property type="entry name" value="Ald_DH_CS_CYS"/>
</dbReference>
<accession>A0A1S8BIS7</accession>
<feature type="domain" description="Aldehyde dehydrogenase" evidence="7">
    <location>
        <begin position="40"/>
        <end position="526"/>
    </location>
</feature>
<dbReference type="InterPro" id="IPR015590">
    <property type="entry name" value="Aldehyde_DH_dom"/>
</dbReference>
<evidence type="ECO:0000256" key="2">
    <source>
        <dbReference type="ARBA" id="ARBA00023002"/>
    </source>
</evidence>
<dbReference type="Pfam" id="PF00171">
    <property type="entry name" value="Aldedh"/>
    <property type="match status" value="1"/>
</dbReference>
<dbReference type="InterPro" id="IPR029510">
    <property type="entry name" value="Ald_DH_CS_GLU"/>
</dbReference>
<dbReference type="Proteomes" id="UP000190776">
    <property type="component" value="Unassembled WGS sequence"/>
</dbReference>
<comment type="catalytic activity">
    <reaction evidence="4">
        <text>an aldehyde + NAD(+) + H2O = a carboxylate + NADH + 2 H(+)</text>
        <dbReference type="Rhea" id="RHEA:16185"/>
        <dbReference type="ChEBI" id="CHEBI:15377"/>
        <dbReference type="ChEBI" id="CHEBI:15378"/>
        <dbReference type="ChEBI" id="CHEBI:17478"/>
        <dbReference type="ChEBI" id="CHEBI:29067"/>
        <dbReference type="ChEBI" id="CHEBI:57540"/>
        <dbReference type="ChEBI" id="CHEBI:57945"/>
        <dbReference type="EC" id="1.2.1.3"/>
    </reaction>
</comment>
<evidence type="ECO:0000256" key="3">
    <source>
        <dbReference type="ARBA" id="ARBA00024226"/>
    </source>
</evidence>
<evidence type="ECO:0000256" key="1">
    <source>
        <dbReference type="ARBA" id="ARBA00009986"/>
    </source>
</evidence>
<organism evidence="8 9">
    <name type="scientific">Diplodia seriata</name>
    <dbReference type="NCBI Taxonomy" id="420778"/>
    <lineage>
        <taxon>Eukaryota</taxon>
        <taxon>Fungi</taxon>
        <taxon>Dikarya</taxon>
        <taxon>Ascomycota</taxon>
        <taxon>Pezizomycotina</taxon>
        <taxon>Dothideomycetes</taxon>
        <taxon>Dothideomycetes incertae sedis</taxon>
        <taxon>Botryosphaeriales</taxon>
        <taxon>Botryosphaeriaceae</taxon>
        <taxon>Diplodia</taxon>
    </lineage>
</organism>
<dbReference type="EMBL" id="MSZU01000076">
    <property type="protein sequence ID" value="OMP87391.1"/>
    <property type="molecule type" value="Genomic_DNA"/>
</dbReference>
<comment type="caution">
    <text evidence="8">The sequence shown here is derived from an EMBL/GenBank/DDBJ whole genome shotgun (WGS) entry which is preliminary data.</text>
</comment>
<dbReference type="OrthoDB" id="310895at2759"/>
<sequence length="529" mass="55594">MAVEGASSFKTQLFINNEVTKHIYPFIFPHKTDLSNSHQYVDAQSGESFPLYNPADESLLHSAIPIAGQADVDAAVAGAQEAFKPTSPWRASFPAKRRAAAMHKLADLMEANAAELGRLETMAMGQPPLVSGLMVQWAADTFRYYAGWTDKIAGQAFPAEQDEGGDGAPGTYKIVKYEPIGVCAGVGAWNTAQSNFAWKVAPALAAGNTVVYKPSEKAPLGVLALGALIKEAGFPPGVVQLVSGPGSTGALLASHPRVAKISFTGSAATGRKIQDAATRSNMKRVTLELGGKSPALVFADADLDNAVRQCSLGFLLNSGQVCAAASRTLVQDEVAGVFVERLKAAFEHTARAMRDPSLEGVHPLQLLGPMADRAQFDRVMGFIERAKKTGGSGGEDAAAGTLLTGGGRVGDKGLFVEPTIFVDPKPASEIYTDEIFGPVSTVRTFKTEEEAVALANDTSYGLSATLYTNSISRALRVSGLLEAGTVGVNTSFMPSPTTPFGGVKQSGSGRELGLQGLLAYLDTKTIHIK</sequence>
<dbReference type="InterPro" id="IPR016162">
    <property type="entry name" value="Ald_DH_N"/>
</dbReference>
<name>A0A1S8BIS7_9PEZI</name>
<evidence type="ECO:0000313" key="8">
    <source>
        <dbReference type="EMBL" id="OMP87391.1"/>
    </source>
</evidence>
<protein>
    <recommendedName>
        <fullName evidence="3">aldehyde dehydrogenase (NAD(+))</fullName>
        <ecNumber evidence="3">1.2.1.3</ecNumber>
    </recommendedName>
</protein>
<evidence type="ECO:0000259" key="7">
    <source>
        <dbReference type="Pfam" id="PF00171"/>
    </source>
</evidence>
<dbReference type="FunFam" id="3.40.605.10:FF:000007">
    <property type="entry name" value="NAD/NADP-dependent betaine aldehyde dehydrogenase"/>
    <property type="match status" value="1"/>
</dbReference>